<dbReference type="OrthoDB" id="6339452at2759"/>
<dbReference type="SMART" id="SM00020">
    <property type="entry name" value="Tryp_SPc"/>
    <property type="match status" value="2"/>
</dbReference>
<dbReference type="CDD" id="cd00190">
    <property type="entry name" value="Tryp_SPc"/>
    <property type="match status" value="2"/>
</dbReference>
<gene>
    <name evidence="5" type="ORF">MELIAE_LOCUS9691</name>
</gene>
<dbReference type="InterPro" id="IPR001314">
    <property type="entry name" value="Peptidase_S1A"/>
</dbReference>
<dbReference type="GO" id="GO:0004252">
    <property type="term" value="F:serine-type endopeptidase activity"/>
    <property type="evidence" value="ECO:0007669"/>
    <property type="project" value="InterPro"/>
</dbReference>
<dbReference type="PANTHER" id="PTHR24252:SF7">
    <property type="entry name" value="HYALIN"/>
    <property type="match status" value="1"/>
</dbReference>
<sequence length="602" mass="67228">MEIISVHLILIGYLGFSTGSHCGRSMAGRYHHPHDRIVSGYDTGYHKFPWYAALTDSYGVACGGSLIGPKTIITAAHCYREQLDNAAKGTVKLENLYKVKVGVYNICKDDSRMETFNVAKVLVHELYQKHDPYYDICLLTLVTETKHLIPICLPPKVMDVKPKVGIVTGLGTLRFKGDEPCTLKEARILIYSDLDCRKMLNRSEGTGNDLDKAFCAGYLQGGIDTCQGDSGGPLQIINQEGNYMLLGIVSYGYKCALPSMLGVYTDVSRYIDWIEKNSGLNAEMINTIYKDPKPQKPNRHPVSAAIKKPFNTNVLRPFKKPHRHANLECGQVLGNQFKLHMDRIVAGYDVGYYRYPWYASIMEGTRSVCGGVLVAPRTVLTTASCYRNYLTSSSMVLRKLEDVYSVSLGMYNNCITENQRSLFRIEKVNIHELYYTKKPFYDIALLTLIGSTSKYRAICLPAPNVPKPLEGTVVGMGALDVNGTTPCTLHEARLLIYPQEQCRKIIEESGNNPRSVENVFCAGYTRKSSDTCEGDTGSPLQAMTENGRYVLLGLVSFNSHCANPNTPGMYTDIAKYLKWINDKSGLDFKYSIKPEINQHLSM</sequence>
<dbReference type="InterPro" id="IPR009003">
    <property type="entry name" value="Peptidase_S1_PA"/>
</dbReference>
<feature type="domain" description="Peptidase S1" evidence="4">
    <location>
        <begin position="343"/>
        <end position="580"/>
    </location>
</feature>
<evidence type="ECO:0000313" key="5">
    <source>
        <dbReference type="EMBL" id="CAH0559651.1"/>
    </source>
</evidence>
<dbReference type="PRINTS" id="PR00722">
    <property type="entry name" value="CHYMOTRYPSIN"/>
</dbReference>
<dbReference type="AlphaFoldDB" id="A0A9P0FLM3"/>
<evidence type="ECO:0000259" key="4">
    <source>
        <dbReference type="SMART" id="SM00020"/>
    </source>
</evidence>
<dbReference type="PROSITE" id="PS00134">
    <property type="entry name" value="TRYPSIN_HIS"/>
    <property type="match status" value="1"/>
</dbReference>
<evidence type="ECO:0000256" key="1">
    <source>
        <dbReference type="ARBA" id="ARBA00023157"/>
    </source>
</evidence>
<dbReference type="Proteomes" id="UP001154078">
    <property type="component" value="Chromosome 6"/>
</dbReference>
<name>A0A9P0FLM3_BRAAE</name>
<feature type="signal peptide" evidence="3">
    <location>
        <begin position="1"/>
        <end position="19"/>
    </location>
</feature>
<dbReference type="PROSITE" id="PS00135">
    <property type="entry name" value="TRYPSIN_SER"/>
    <property type="match status" value="1"/>
</dbReference>
<feature type="chain" id="PRO_5040142885" description="Peptidase S1 domain-containing protein" evidence="3">
    <location>
        <begin position="20"/>
        <end position="602"/>
    </location>
</feature>
<feature type="domain" description="Peptidase S1" evidence="4">
    <location>
        <begin position="36"/>
        <end position="274"/>
    </location>
</feature>
<organism evidence="5 6">
    <name type="scientific">Brassicogethes aeneus</name>
    <name type="common">Rape pollen beetle</name>
    <name type="synonym">Meligethes aeneus</name>
    <dbReference type="NCBI Taxonomy" id="1431903"/>
    <lineage>
        <taxon>Eukaryota</taxon>
        <taxon>Metazoa</taxon>
        <taxon>Ecdysozoa</taxon>
        <taxon>Arthropoda</taxon>
        <taxon>Hexapoda</taxon>
        <taxon>Insecta</taxon>
        <taxon>Pterygota</taxon>
        <taxon>Neoptera</taxon>
        <taxon>Endopterygota</taxon>
        <taxon>Coleoptera</taxon>
        <taxon>Polyphaga</taxon>
        <taxon>Cucujiformia</taxon>
        <taxon>Nitidulidae</taxon>
        <taxon>Meligethinae</taxon>
        <taxon>Brassicogethes</taxon>
    </lineage>
</organism>
<dbReference type="PANTHER" id="PTHR24252">
    <property type="entry name" value="ACROSIN-RELATED"/>
    <property type="match status" value="1"/>
</dbReference>
<protein>
    <recommendedName>
        <fullName evidence="4">Peptidase S1 domain-containing protein</fullName>
    </recommendedName>
</protein>
<evidence type="ECO:0000256" key="3">
    <source>
        <dbReference type="SAM" id="SignalP"/>
    </source>
</evidence>
<dbReference type="GO" id="GO:0006508">
    <property type="term" value="P:proteolysis"/>
    <property type="evidence" value="ECO:0007669"/>
    <property type="project" value="InterPro"/>
</dbReference>
<evidence type="ECO:0000313" key="6">
    <source>
        <dbReference type="Proteomes" id="UP001154078"/>
    </source>
</evidence>
<keyword evidence="3" id="KW-0732">Signal</keyword>
<dbReference type="InterPro" id="IPR033116">
    <property type="entry name" value="TRYPSIN_SER"/>
</dbReference>
<reference evidence="5" key="1">
    <citation type="submission" date="2021-12" db="EMBL/GenBank/DDBJ databases">
        <authorList>
            <person name="King R."/>
        </authorList>
    </citation>
    <scope>NUCLEOTIDE SEQUENCE</scope>
</reference>
<dbReference type="Gene3D" id="2.40.10.10">
    <property type="entry name" value="Trypsin-like serine proteases"/>
    <property type="match status" value="2"/>
</dbReference>
<accession>A0A9P0FLM3</accession>
<dbReference type="InterPro" id="IPR043504">
    <property type="entry name" value="Peptidase_S1_PA_chymotrypsin"/>
</dbReference>
<dbReference type="EMBL" id="OV121137">
    <property type="protein sequence ID" value="CAH0559651.1"/>
    <property type="molecule type" value="Genomic_DNA"/>
</dbReference>
<dbReference type="InterPro" id="IPR018114">
    <property type="entry name" value="TRYPSIN_HIS"/>
</dbReference>
<dbReference type="Pfam" id="PF00089">
    <property type="entry name" value="Trypsin"/>
    <property type="match status" value="2"/>
</dbReference>
<proteinExistence type="inferred from homology"/>
<dbReference type="FunFam" id="2.40.10.10:FF:000002">
    <property type="entry name" value="Transmembrane protease serine"/>
    <property type="match status" value="1"/>
</dbReference>
<dbReference type="SUPFAM" id="SSF50494">
    <property type="entry name" value="Trypsin-like serine proteases"/>
    <property type="match status" value="2"/>
</dbReference>
<dbReference type="InterPro" id="IPR001254">
    <property type="entry name" value="Trypsin_dom"/>
</dbReference>
<evidence type="ECO:0000256" key="2">
    <source>
        <dbReference type="ARBA" id="ARBA00024195"/>
    </source>
</evidence>
<comment type="similarity">
    <text evidence="2">Belongs to the peptidase S1 family. CLIP subfamily.</text>
</comment>
<keyword evidence="1" id="KW-1015">Disulfide bond</keyword>
<keyword evidence="6" id="KW-1185">Reference proteome</keyword>